<evidence type="ECO:0000313" key="3">
    <source>
        <dbReference type="Proteomes" id="UP000317730"/>
    </source>
</evidence>
<name>A0A4Y3TUH4_9PROT</name>
<proteinExistence type="predicted"/>
<evidence type="ECO:0000313" key="2">
    <source>
        <dbReference type="EMBL" id="GEB84405.1"/>
    </source>
</evidence>
<sequence length="133" mass="13680">MDQRTPLAPQSSVPALHEGGSTILHLICTALWVICHFVAGFIQQIAELLAPFLLIAGVMWAAVPTLTGALTRSTAVADPQARDAINTAAAAIPHDIILGGHMLSATSLIYDGIGLMAVAAAASTLTALAARNM</sequence>
<accession>A0A4Y3TUH4</accession>
<gene>
    <name evidence="2" type="ORF">APE01nite_02020</name>
</gene>
<dbReference type="Proteomes" id="UP000317730">
    <property type="component" value="Unassembled WGS sequence"/>
</dbReference>
<keyword evidence="1" id="KW-0812">Transmembrane</keyword>
<protein>
    <submittedName>
        <fullName evidence="2">Uncharacterized protein</fullName>
    </submittedName>
</protein>
<dbReference type="RefSeq" id="WP_141374354.1">
    <property type="nucleotide sequence ID" value="NZ_BAPL01000017.1"/>
</dbReference>
<feature type="transmembrane region" description="Helical" evidence="1">
    <location>
        <begin position="49"/>
        <end position="70"/>
    </location>
</feature>
<keyword evidence="1" id="KW-0472">Membrane</keyword>
<dbReference type="EMBL" id="BJMV01000001">
    <property type="protein sequence ID" value="GEB84405.1"/>
    <property type="molecule type" value="Genomic_DNA"/>
</dbReference>
<keyword evidence="3" id="KW-1185">Reference proteome</keyword>
<organism evidence="2 3">
    <name type="scientific">Acetobacter peroxydans</name>
    <dbReference type="NCBI Taxonomy" id="104098"/>
    <lineage>
        <taxon>Bacteria</taxon>
        <taxon>Pseudomonadati</taxon>
        <taxon>Pseudomonadota</taxon>
        <taxon>Alphaproteobacteria</taxon>
        <taxon>Acetobacterales</taxon>
        <taxon>Acetobacteraceae</taxon>
        <taxon>Acetobacter</taxon>
    </lineage>
</organism>
<feature type="transmembrane region" description="Helical" evidence="1">
    <location>
        <begin position="108"/>
        <end position="130"/>
    </location>
</feature>
<dbReference type="OrthoDB" id="7282283at2"/>
<keyword evidence="1" id="KW-1133">Transmembrane helix</keyword>
<feature type="transmembrane region" description="Helical" evidence="1">
    <location>
        <begin position="23"/>
        <end position="42"/>
    </location>
</feature>
<dbReference type="AlphaFoldDB" id="A0A4Y3TUH4"/>
<comment type="caution">
    <text evidence="2">The sequence shown here is derived from an EMBL/GenBank/DDBJ whole genome shotgun (WGS) entry which is preliminary data.</text>
</comment>
<evidence type="ECO:0000256" key="1">
    <source>
        <dbReference type="SAM" id="Phobius"/>
    </source>
</evidence>
<reference evidence="2 3" key="1">
    <citation type="submission" date="2019-06" db="EMBL/GenBank/DDBJ databases">
        <title>Whole genome shotgun sequence of Acetobacter peroxydans NBRC 13755.</title>
        <authorList>
            <person name="Hosoyama A."/>
            <person name="Uohara A."/>
            <person name="Ohji S."/>
            <person name="Ichikawa N."/>
        </authorList>
    </citation>
    <scope>NUCLEOTIDE SEQUENCE [LARGE SCALE GENOMIC DNA]</scope>
    <source>
        <strain evidence="2 3">NBRC 13755</strain>
    </source>
</reference>